<accession>A0ABU1TGV5</accession>
<keyword evidence="2" id="KW-1185">Reference proteome</keyword>
<organism evidence="1 2">
    <name type="scientific">Mucilaginibacter pocheonensis</name>
    <dbReference type="NCBI Taxonomy" id="398050"/>
    <lineage>
        <taxon>Bacteria</taxon>
        <taxon>Pseudomonadati</taxon>
        <taxon>Bacteroidota</taxon>
        <taxon>Sphingobacteriia</taxon>
        <taxon>Sphingobacteriales</taxon>
        <taxon>Sphingobacteriaceae</taxon>
        <taxon>Mucilaginibacter</taxon>
    </lineage>
</organism>
<gene>
    <name evidence="1" type="ORF">J2W55_004457</name>
</gene>
<name>A0ABU1TGV5_9SPHI</name>
<dbReference type="Proteomes" id="UP001247620">
    <property type="component" value="Unassembled WGS sequence"/>
</dbReference>
<protein>
    <submittedName>
        <fullName evidence="1">Uncharacterized protein</fullName>
    </submittedName>
</protein>
<proteinExistence type="predicted"/>
<sequence length="209" mass="25211">MLIFMRMNNDTCLIEIPALLNNRVSKILSFRAENLIIEKPLSLMPPDFIPAETITGFRYGVSWINGFTFTIGRQYFIEVQNDQQKVIHIKLPSYYGIRKKLYGQIWSDIIYQLWHSYFINQYNYYYELYNINQTFELCGIQFHFYGISWHVQNILLWDEVAISSYRTYFMIYNSKNKMQYKSRNFARDWNAVVLQALLKRIVDERKVLQ</sequence>
<comment type="caution">
    <text evidence="1">The sequence shown here is derived from an EMBL/GenBank/DDBJ whole genome shotgun (WGS) entry which is preliminary data.</text>
</comment>
<reference evidence="1 2" key="1">
    <citation type="submission" date="2023-07" db="EMBL/GenBank/DDBJ databases">
        <title>Sorghum-associated microbial communities from plants grown in Nebraska, USA.</title>
        <authorList>
            <person name="Schachtman D."/>
        </authorList>
    </citation>
    <scope>NUCLEOTIDE SEQUENCE [LARGE SCALE GENOMIC DNA]</scope>
    <source>
        <strain evidence="1 2">3262</strain>
    </source>
</reference>
<evidence type="ECO:0000313" key="2">
    <source>
        <dbReference type="Proteomes" id="UP001247620"/>
    </source>
</evidence>
<dbReference type="EMBL" id="JAVDUU010000004">
    <property type="protein sequence ID" value="MDR6944597.1"/>
    <property type="molecule type" value="Genomic_DNA"/>
</dbReference>
<evidence type="ECO:0000313" key="1">
    <source>
        <dbReference type="EMBL" id="MDR6944597.1"/>
    </source>
</evidence>
<dbReference type="RefSeq" id="WP_310101080.1">
    <property type="nucleotide sequence ID" value="NZ_JAVDUU010000004.1"/>
</dbReference>